<evidence type="ECO:0000259" key="2">
    <source>
        <dbReference type="PROSITE" id="PS50093"/>
    </source>
</evidence>
<dbReference type="InterPro" id="IPR035986">
    <property type="entry name" value="PKD_dom_sf"/>
</dbReference>
<dbReference type="OrthoDB" id="9770043at2"/>
<dbReference type="InterPro" id="IPR022409">
    <property type="entry name" value="PKD/Chitinase_dom"/>
</dbReference>
<dbReference type="AlphaFoldDB" id="A0A5C6RZP9"/>
<dbReference type="EMBL" id="VOOR01000006">
    <property type="protein sequence ID" value="TXB67594.1"/>
    <property type="molecule type" value="Genomic_DNA"/>
</dbReference>
<comment type="caution">
    <text evidence="3">The sequence shown here is derived from an EMBL/GenBank/DDBJ whole genome shotgun (WGS) entry which is preliminary data.</text>
</comment>
<dbReference type="SUPFAM" id="SSF49299">
    <property type="entry name" value="PKD domain"/>
    <property type="match status" value="1"/>
</dbReference>
<keyword evidence="1" id="KW-0732">Signal</keyword>
<accession>A0A5C6RZP9</accession>
<dbReference type="RefSeq" id="WP_147166175.1">
    <property type="nucleotide sequence ID" value="NZ_VOOR01000006.1"/>
</dbReference>
<dbReference type="PROSITE" id="PS50093">
    <property type="entry name" value="PKD"/>
    <property type="match status" value="1"/>
</dbReference>
<sequence>MPKLLYYLLLVLSLVLARAHNSTAQCTWLAADAFDYPAGEPLHGQAGGAGWAGPWQVQNEDVLLPGYQVEAGNPLIYNGLLSSTAYVSGGRAYLTSGRRLNTSEGGAFADFVSGELPYIGGAPQGDTLWMSAVLRHDAGNGAPAYLDLTNSDLPACNSYEFCSDQRIGIGYFGQASDVNGEPRWSLRLGEEVLPSAAAVAPGASALLVLRLAFHTGATHAALFVSPEELGGQPPSAPDVAAAAPEAYLLRSLAYFGGSQPGFSSLDEVRFARSFACAAPDEDTVVDEPPVANIMVSPESTGIAPLPLMFDGSSSIDPEGGELSYLWDFGDGSPTVAGPTAAHTYTDGGGQVTASLTVTDEAGQQSTAFAAITLLGPDGTFPCLSTVTALAMADCSGNGAQLRINTPNESVSYTLAHDGINLPPGTDGLHTGLSAGLYELAVMGENGCSESRVLEVQVDSSACEGWSPGNKAMLIGTNINGQADWMPHRPFRNFLKNTRGAPIPYTTDCSCWSLDDPEAVLSQMAFDENGYPVGLPQATTEGDVRLRFFVSAEGQNMRPGETYVLLYEGVGEVSVHGTLGAVSAAPGRVQFELETDGTFWFHLEASQADDPVRDIRVVRLADEGADLQAAPFYDKFLERLEPFQSLRFMDMMHTNNNPLTDWGSRPLPADYTYGTAAGAPYEVLIQLANTLQKDIWVCVPHQADEAYVRQMAELFHDELDPGLMVFLEYSNEVWNWIFDQAHYNVEHNPLGLMYGRAMAVKAQRVFRIWHEVFGDERCRVKRVLGLQGGFNYLNEHILAHLPQEEWDFGSPTHYFGLDHGETGSPRLDLLGSSATVADVMANARHSFSSFSQAVRQDYRNVQVYGKEVITYEGGQHFVGNVFGIPYPYQQAMWDAQHTESMYELYEDVLDSLRAWGCRMATNFSLAGQQESIYGSWGVLDDIDQEGPFAATAPKYQVHLDNMPAIEAVAAQRMAWLDCAPVVGSSREAGTAVAGKEVLIYPNPGQDWLFLEYDGPAEETWLMDWAGRALARGAQKEFYVPHCPPGLYLVRVGDTLLKWVKAGN</sequence>
<reference evidence="3 4" key="1">
    <citation type="submission" date="2019-08" db="EMBL/GenBank/DDBJ databases">
        <title>Genome of Phaeodactylibacter luteus.</title>
        <authorList>
            <person name="Bowman J.P."/>
        </authorList>
    </citation>
    <scope>NUCLEOTIDE SEQUENCE [LARGE SCALE GENOMIC DNA]</scope>
    <source>
        <strain evidence="3 4">KCTC 42180</strain>
    </source>
</reference>
<dbReference type="Gene3D" id="2.60.40.10">
    <property type="entry name" value="Immunoglobulins"/>
    <property type="match status" value="1"/>
</dbReference>
<organism evidence="3 4">
    <name type="scientific">Phaeodactylibacter luteus</name>
    <dbReference type="NCBI Taxonomy" id="1564516"/>
    <lineage>
        <taxon>Bacteria</taxon>
        <taxon>Pseudomonadati</taxon>
        <taxon>Bacteroidota</taxon>
        <taxon>Saprospiria</taxon>
        <taxon>Saprospirales</taxon>
        <taxon>Haliscomenobacteraceae</taxon>
        <taxon>Phaeodactylibacter</taxon>
    </lineage>
</organism>
<dbReference type="Proteomes" id="UP000321580">
    <property type="component" value="Unassembled WGS sequence"/>
</dbReference>
<dbReference type="SMART" id="SM00089">
    <property type="entry name" value="PKD"/>
    <property type="match status" value="1"/>
</dbReference>
<protein>
    <submittedName>
        <fullName evidence="3">PKD domain-containing protein</fullName>
    </submittedName>
</protein>
<evidence type="ECO:0000313" key="4">
    <source>
        <dbReference type="Proteomes" id="UP000321580"/>
    </source>
</evidence>
<dbReference type="Pfam" id="PF18911">
    <property type="entry name" value="PKD_4"/>
    <property type="match status" value="1"/>
</dbReference>
<dbReference type="InterPro" id="IPR013783">
    <property type="entry name" value="Ig-like_fold"/>
</dbReference>
<feature type="signal peptide" evidence="1">
    <location>
        <begin position="1"/>
        <end position="24"/>
    </location>
</feature>
<feature type="domain" description="PKD" evidence="2">
    <location>
        <begin position="290"/>
        <end position="348"/>
    </location>
</feature>
<gene>
    <name evidence="3" type="ORF">FRY97_04155</name>
</gene>
<dbReference type="InterPro" id="IPR000601">
    <property type="entry name" value="PKD_dom"/>
</dbReference>
<proteinExistence type="predicted"/>
<feature type="chain" id="PRO_5022768153" evidence="1">
    <location>
        <begin position="25"/>
        <end position="1062"/>
    </location>
</feature>
<evidence type="ECO:0000313" key="3">
    <source>
        <dbReference type="EMBL" id="TXB67594.1"/>
    </source>
</evidence>
<dbReference type="CDD" id="cd00146">
    <property type="entry name" value="PKD"/>
    <property type="match status" value="1"/>
</dbReference>
<keyword evidence="4" id="KW-1185">Reference proteome</keyword>
<name>A0A5C6RZP9_9BACT</name>
<evidence type="ECO:0000256" key="1">
    <source>
        <dbReference type="SAM" id="SignalP"/>
    </source>
</evidence>